<proteinExistence type="inferred from homology"/>
<reference evidence="7 8" key="1">
    <citation type="submission" date="2016-11" db="EMBL/GenBank/DDBJ databases">
        <authorList>
            <person name="Jaros S."/>
            <person name="Januszkiewicz K."/>
            <person name="Wedrychowicz H."/>
        </authorList>
    </citation>
    <scope>NUCLEOTIDE SEQUENCE [LARGE SCALE GENOMIC DNA]</scope>
    <source>
        <strain evidence="7 8">CGMCC 1.10190</strain>
    </source>
</reference>
<evidence type="ECO:0000256" key="2">
    <source>
        <dbReference type="ARBA" id="ARBA00022448"/>
    </source>
</evidence>
<dbReference type="PANTHER" id="PTHR42788:SF19">
    <property type="entry name" value="ALIPHATIC SULFONATES IMPORT ATP-BINDING PROTEIN SSUB 2"/>
    <property type="match status" value="1"/>
</dbReference>
<dbReference type="Pfam" id="PF00005">
    <property type="entry name" value="ABC_tran"/>
    <property type="match status" value="1"/>
</dbReference>
<evidence type="ECO:0000256" key="5">
    <source>
        <dbReference type="ARBA" id="ARBA00022840"/>
    </source>
</evidence>
<dbReference type="Proteomes" id="UP000184226">
    <property type="component" value="Unassembled WGS sequence"/>
</dbReference>
<evidence type="ECO:0000256" key="3">
    <source>
        <dbReference type="ARBA" id="ARBA00022475"/>
    </source>
</evidence>
<dbReference type="InterPro" id="IPR050166">
    <property type="entry name" value="ABC_transporter_ATP-bind"/>
</dbReference>
<keyword evidence="3" id="KW-1003">Cell membrane</keyword>
<dbReference type="InterPro" id="IPR003439">
    <property type="entry name" value="ABC_transporter-like_ATP-bd"/>
</dbReference>
<evidence type="ECO:0000313" key="8">
    <source>
        <dbReference type="Proteomes" id="UP000184226"/>
    </source>
</evidence>
<keyword evidence="5 7" id="KW-0067">ATP-binding</keyword>
<dbReference type="CDD" id="cd03293">
    <property type="entry name" value="ABC_NrtD_SsuB_transporters"/>
    <property type="match status" value="1"/>
</dbReference>
<dbReference type="InterPro" id="IPR003593">
    <property type="entry name" value="AAA+_ATPase"/>
</dbReference>
<evidence type="ECO:0000259" key="6">
    <source>
        <dbReference type="PROSITE" id="PS50893"/>
    </source>
</evidence>
<comment type="similarity">
    <text evidence="1">Belongs to the ABC transporter superfamily.</text>
</comment>
<keyword evidence="2" id="KW-0813">Transport</keyword>
<evidence type="ECO:0000256" key="4">
    <source>
        <dbReference type="ARBA" id="ARBA00022741"/>
    </source>
</evidence>
<evidence type="ECO:0000313" key="7">
    <source>
        <dbReference type="EMBL" id="SHI27440.1"/>
    </source>
</evidence>
<dbReference type="PROSITE" id="PS00211">
    <property type="entry name" value="ABC_TRANSPORTER_1"/>
    <property type="match status" value="1"/>
</dbReference>
<dbReference type="GO" id="GO:0016887">
    <property type="term" value="F:ATP hydrolysis activity"/>
    <property type="evidence" value="ECO:0007669"/>
    <property type="project" value="InterPro"/>
</dbReference>
<keyword evidence="4" id="KW-0547">Nucleotide-binding</keyword>
<dbReference type="SUPFAM" id="SSF52540">
    <property type="entry name" value="P-loop containing nucleoside triphosphate hydrolases"/>
    <property type="match status" value="1"/>
</dbReference>
<name>A0A1M5ZT59_9BURK</name>
<dbReference type="AlphaFoldDB" id="A0A1M5ZT59"/>
<evidence type="ECO:0000256" key="1">
    <source>
        <dbReference type="ARBA" id="ARBA00005417"/>
    </source>
</evidence>
<dbReference type="RefSeq" id="WP_073108694.1">
    <property type="nucleotide sequence ID" value="NZ_FQXE01000018.1"/>
</dbReference>
<keyword evidence="8" id="KW-1185">Reference proteome</keyword>
<gene>
    <name evidence="7" type="ORF">SAMN04488135_11861</name>
</gene>
<dbReference type="PROSITE" id="PS50893">
    <property type="entry name" value="ABC_TRANSPORTER_2"/>
    <property type="match status" value="1"/>
</dbReference>
<sequence>MNAVPPHSGPGVLTLQAQGLRFAYPGQAPVFSDLSLQVRPGEIVALLGGSGCGKSTLLRGLSGLAAPQAGEVRFLGAPLTRPHPRAALIFQHASLLPWRDTRSNVAFGLDFKRQPRLDAGVRQRRVADALEAVGLADRARSYPAQLSGGQAQRVALARALVRQPALLFADEPFAALDAITRAQMQRLLIALVHRWQAAVLLVTHDIDEAIVVADRILLMGCEADGPARIVQEWPVAIERPREGRARAAAELHFEILTALQSLHA</sequence>
<dbReference type="EMBL" id="FQXE01000018">
    <property type="protein sequence ID" value="SHI27440.1"/>
    <property type="molecule type" value="Genomic_DNA"/>
</dbReference>
<dbReference type="OrthoDB" id="9783039at2"/>
<dbReference type="STRING" id="658167.SAMN04488135_11861"/>
<dbReference type="PANTHER" id="PTHR42788">
    <property type="entry name" value="TAURINE IMPORT ATP-BINDING PROTEIN-RELATED"/>
    <property type="match status" value="1"/>
</dbReference>
<protein>
    <submittedName>
        <fullName evidence="7">NitT/TauT family transport system ATP-binding protein</fullName>
    </submittedName>
</protein>
<dbReference type="InterPro" id="IPR027417">
    <property type="entry name" value="P-loop_NTPase"/>
</dbReference>
<dbReference type="InterPro" id="IPR017871">
    <property type="entry name" value="ABC_transporter-like_CS"/>
</dbReference>
<organism evidence="7 8">
    <name type="scientific">Pollutimonas bauzanensis</name>
    <dbReference type="NCBI Taxonomy" id="658167"/>
    <lineage>
        <taxon>Bacteria</taxon>
        <taxon>Pseudomonadati</taxon>
        <taxon>Pseudomonadota</taxon>
        <taxon>Betaproteobacteria</taxon>
        <taxon>Burkholderiales</taxon>
        <taxon>Alcaligenaceae</taxon>
        <taxon>Pollutimonas</taxon>
    </lineage>
</organism>
<feature type="domain" description="ABC transporter" evidence="6">
    <location>
        <begin position="15"/>
        <end position="249"/>
    </location>
</feature>
<dbReference type="Gene3D" id="3.40.50.300">
    <property type="entry name" value="P-loop containing nucleotide triphosphate hydrolases"/>
    <property type="match status" value="1"/>
</dbReference>
<dbReference type="GO" id="GO:0005524">
    <property type="term" value="F:ATP binding"/>
    <property type="evidence" value="ECO:0007669"/>
    <property type="project" value="UniProtKB-KW"/>
</dbReference>
<dbReference type="SMART" id="SM00382">
    <property type="entry name" value="AAA"/>
    <property type="match status" value="1"/>
</dbReference>
<accession>A0A1M5ZT59</accession>
<keyword evidence="3" id="KW-0472">Membrane</keyword>